<dbReference type="Pfam" id="PF02653">
    <property type="entry name" value="BPD_transp_2"/>
    <property type="match status" value="1"/>
</dbReference>
<dbReference type="AlphaFoldDB" id="A0A0E1NHX5"/>
<evidence type="ECO:0000256" key="7">
    <source>
        <dbReference type="ARBA" id="ARBA00022989"/>
    </source>
</evidence>
<dbReference type="RefSeq" id="WP_005157737.1">
    <property type="nucleotide sequence ID" value="NZ_CAADJK010000001.1"/>
</dbReference>
<comment type="subcellular location">
    <subcellularLocation>
        <location evidence="1">Cell inner membrane</location>
        <topology evidence="1">Multi-pass membrane protein</topology>
    </subcellularLocation>
</comment>
<dbReference type="Proteomes" id="UP000595309">
    <property type="component" value="Chromosome"/>
</dbReference>
<feature type="transmembrane region" description="Helical" evidence="9">
    <location>
        <begin position="161"/>
        <end position="183"/>
    </location>
</feature>
<protein>
    <submittedName>
        <fullName evidence="13">ABC transporter permease</fullName>
    </submittedName>
</protein>
<dbReference type="OMA" id="GRTIYLM"/>
<evidence type="ECO:0000256" key="5">
    <source>
        <dbReference type="ARBA" id="ARBA00022519"/>
    </source>
</evidence>
<evidence type="ECO:0000313" key="16">
    <source>
        <dbReference type="Proteomes" id="UP000595309"/>
    </source>
</evidence>
<dbReference type="PANTHER" id="PTHR32196">
    <property type="entry name" value="ABC TRANSPORTER PERMEASE PROTEIN YPHD-RELATED-RELATED"/>
    <property type="match status" value="1"/>
</dbReference>
<dbReference type="InterPro" id="IPR001851">
    <property type="entry name" value="ABC_transp_permease"/>
</dbReference>
<evidence type="ECO:0000313" key="12">
    <source>
        <dbReference type="EMBL" id="ELI8102494.1"/>
    </source>
</evidence>
<gene>
    <name evidence="11" type="primary">lsrD_2</name>
    <name evidence="10" type="synonym">lsrD_1</name>
    <name evidence="11" type="ORF">ERS137939_02824</name>
    <name evidence="10" type="ORF">ERS137959_00925</name>
    <name evidence="13" type="ORF">I6I39_15455</name>
    <name evidence="12" type="ORF">RSF11_002195</name>
</gene>
<accession>A0A0E1NHX5</accession>
<evidence type="ECO:0000313" key="15">
    <source>
        <dbReference type="Proteomes" id="UP000041601"/>
    </source>
</evidence>
<keyword evidence="8 9" id="KW-0472">Membrane</keyword>
<dbReference type="GeneID" id="31409688"/>
<keyword evidence="3" id="KW-0813">Transport</keyword>
<evidence type="ECO:0000256" key="8">
    <source>
        <dbReference type="ARBA" id="ARBA00023136"/>
    </source>
</evidence>
<evidence type="ECO:0000256" key="9">
    <source>
        <dbReference type="SAM" id="Phobius"/>
    </source>
</evidence>
<dbReference type="KEGG" id="yew:CH47_2105"/>
<evidence type="ECO:0000256" key="3">
    <source>
        <dbReference type="ARBA" id="ARBA00022448"/>
    </source>
</evidence>
<keyword evidence="15" id="KW-1185">Reference proteome</keyword>
<dbReference type="Proteomes" id="UP000041356">
    <property type="component" value="Unassembled WGS sequence"/>
</dbReference>
<evidence type="ECO:0000256" key="6">
    <source>
        <dbReference type="ARBA" id="ARBA00022692"/>
    </source>
</evidence>
<evidence type="ECO:0000313" key="11">
    <source>
        <dbReference type="EMBL" id="CNF94751.1"/>
    </source>
</evidence>
<feature type="transmembrane region" description="Helical" evidence="9">
    <location>
        <begin position="290"/>
        <end position="309"/>
    </location>
</feature>
<keyword evidence="4" id="KW-1003">Cell membrane</keyword>
<dbReference type="Proteomes" id="UP001182355">
    <property type="component" value="Unassembled WGS sequence"/>
</dbReference>
<dbReference type="EMBL" id="CP068146">
    <property type="protein sequence ID" value="QQU46327.1"/>
    <property type="molecule type" value="Genomic_DNA"/>
</dbReference>
<dbReference type="PANTHER" id="PTHR32196:SF21">
    <property type="entry name" value="ABC TRANSPORTER PERMEASE PROTEIN YPHD-RELATED"/>
    <property type="match status" value="1"/>
</dbReference>
<dbReference type="CDD" id="cd06579">
    <property type="entry name" value="TM_PBP1_transp_AraH_like"/>
    <property type="match status" value="1"/>
</dbReference>
<evidence type="ECO:0000313" key="10">
    <source>
        <dbReference type="EMBL" id="CND34460.1"/>
    </source>
</evidence>
<keyword evidence="6 9" id="KW-0812">Transmembrane</keyword>
<evidence type="ECO:0000256" key="4">
    <source>
        <dbReference type="ARBA" id="ARBA00022475"/>
    </source>
</evidence>
<comment type="similarity">
    <text evidence="2">Belongs to the binding-protein-dependent transport system permease family. AraH/RbsC subfamily.</text>
</comment>
<sequence>MSKTTQRDHTERWLLALLLLVSIGFSLFIPYVFWSTANFQSIASQIPVAGVLTLAMAITMLTGGINLSIIATANASALVMAWVCTHLEPTFSSMVLMLLAGASVALVVGLINGVLISVVRVSPILATLGIMTLLKGVNVLISKGSAISNFPNYVLALDRSYFLGVPVPLYLFAAVALVIWLILAKTPLGRQIYLSGSNEKATFFSGINTRRTLIWVYVISSLLCAVAALLMMSKLNSAKASYGESLLLITILATVLGGVNPDGGFGKIVGIVLALFLLQMLESGLNIMGVSSYITMALWGSLLLAFIFVKGAKIPAFRFLRQNKPSN</sequence>
<dbReference type="GO" id="GO:0022857">
    <property type="term" value="F:transmembrane transporter activity"/>
    <property type="evidence" value="ECO:0007669"/>
    <property type="project" value="InterPro"/>
</dbReference>
<reference evidence="12" key="3">
    <citation type="submission" date="2023-02" db="EMBL/GenBank/DDBJ databases">
        <authorList>
            <person name="Ashton P.M."/>
            <person name="Dallman T."/>
            <person name="Nair S."/>
            <person name="De Pinna E."/>
            <person name="Peters T."/>
            <person name="Grant K."/>
        </authorList>
    </citation>
    <scope>NUCLEOTIDE SEQUENCE</scope>
    <source>
        <strain evidence="12">01103883</strain>
    </source>
</reference>
<evidence type="ECO:0000256" key="1">
    <source>
        <dbReference type="ARBA" id="ARBA00004429"/>
    </source>
</evidence>
<feature type="transmembrane region" description="Helical" evidence="9">
    <location>
        <begin position="95"/>
        <end position="118"/>
    </location>
</feature>
<dbReference type="GO" id="GO:0005886">
    <property type="term" value="C:plasma membrane"/>
    <property type="evidence" value="ECO:0007669"/>
    <property type="project" value="UniProtKB-SubCell"/>
</dbReference>
<keyword evidence="7 9" id="KW-1133">Transmembrane helix</keyword>
<proteinExistence type="inferred from homology"/>
<reference evidence="13 16" key="2">
    <citation type="submission" date="2021-01" db="EMBL/GenBank/DDBJ databases">
        <title>FDA dAtabase for Regulatory Grade micrObial Sequences (FDA-ARGOS): Supporting development and validation of Infectious Disease Dx tests.</title>
        <authorList>
            <person name="Blissenbach B."/>
            <person name="Krut O."/>
            <person name="Tallon L."/>
            <person name="Sadzewicz L."/>
            <person name="Zhao X."/>
            <person name="Boylan J."/>
            <person name="Ott S."/>
            <person name="Bowen H."/>
            <person name="Vavikolanu K."/>
            <person name="Mehta A."/>
            <person name="Aluvathingal J."/>
            <person name="Nadendla S."/>
            <person name="Yan Y."/>
            <person name="Sichtig H."/>
        </authorList>
    </citation>
    <scope>NUCLEOTIDE SEQUENCE [LARGE SCALE GENOMIC DNA]</scope>
    <source>
        <strain evidence="13 16">FDAARGOS_1082</strain>
    </source>
</reference>
<dbReference type="EMBL" id="CPZF01000007">
    <property type="protein sequence ID" value="CNF94751.1"/>
    <property type="molecule type" value="Genomic_DNA"/>
</dbReference>
<keyword evidence="5" id="KW-0997">Cell inner membrane</keyword>
<evidence type="ECO:0000256" key="2">
    <source>
        <dbReference type="ARBA" id="ARBA00007942"/>
    </source>
</evidence>
<dbReference type="Proteomes" id="UP000041601">
    <property type="component" value="Unassembled WGS sequence"/>
</dbReference>
<dbReference type="EMBL" id="CPXJ01000009">
    <property type="protein sequence ID" value="CND34460.1"/>
    <property type="molecule type" value="Genomic_DNA"/>
</dbReference>
<evidence type="ECO:0000313" key="14">
    <source>
        <dbReference type="Proteomes" id="UP000041356"/>
    </source>
</evidence>
<feature type="transmembrane region" description="Helical" evidence="9">
    <location>
        <begin position="54"/>
        <end position="83"/>
    </location>
</feature>
<feature type="transmembrane region" description="Helical" evidence="9">
    <location>
        <begin position="245"/>
        <end position="278"/>
    </location>
</feature>
<feature type="transmembrane region" description="Helical" evidence="9">
    <location>
        <begin position="12"/>
        <end position="34"/>
    </location>
</feature>
<reference evidence="14 15" key="1">
    <citation type="submission" date="2015-03" db="EMBL/GenBank/DDBJ databases">
        <authorList>
            <consortium name="Pathogen Informatics"/>
            <person name="Murphy D."/>
        </authorList>
    </citation>
    <scope>NUCLEOTIDE SEQUENCE [LARGE SCALE GENOMIC DNA]</scope>
    <source>
        <strain evidence="10 15">IP05342</strain>
        <strain evidence="11 14">IP27818</strain>
    </source>
</reference>
<dbReference type="KEGG" id="yet:CH48_3127"/>
<dbReference type="EMBL" id="ABNAVX010000010">
    <property type="protein sequence ID" value="ELI8102494.1"/>
    <property type="molecule type" value="Genomic_DNA"/>
</dbReference>
<evidence type="ECO:0000313" key="13">
    <source>
        <dbReference type="EMBL" id="QQU46327.1"/>
    </source>
</evidence>
<organism evidence="13 16">
    <name type="scientific">Yersinia enterocolitica</name>
    <dbReference type="NCBI Taxonomy" id="630"/>
    <lineage>
        <taxon>Bacteria</taxon>
        <taxon>Pseudomonadati</taxon>
        <taxon>Pseudomonadota</taxon>
        <taxon>Gammaproteobacteria</taxon>
        <taxon>Enterobacterales</taxon>
        <taxon>Yersiniaceae</taxon>
        <taxon>Yersinia</taxon>
    </lineage>
</organism>
<name>A0A0E1NHX5_YEREN</name>
<feature type="transmembrane region" description="Helical" evidence="9">
    <location>
        <begin position="214"/>
        <end position="233"/>
    </location>
</feature>
<feature type="transmembrane region" description="Helical" evidence="9">
    <location>
        <begin position="124"/>
        <end position="141"/>
    </location>
</feature>